<proteinExistence type="predicted"/>
<organism evidence="1 2">
    <name type="scientific">Dentiscutata heterogama</name>
    <dbReference type="NCBI Taxonomy" id="1316150"/>
    <lineage>
        <taxon>Eukaryota</taxon>
        <taxon>Fungi</taxon>
        <taxon>Fungi incertae sedis</taxon>
        <taxon>Mucoromycota</taxon>
        <taxon>Glomeromycotina</taxon>
        <taxon>Glomeromycetes</taxon>
        <taxon>Diversisporales</taxon>
        <taxon>Gigasporaceae</taxon>
        <taxon>Dentiscutata</taxon>
    </lineage>
</organism>
<evidence type="ECO:0000313" key="1">
    <source>
        <dbReference type="EMBL" id="CAG8496887.1"/>
    </source>
</evidence>
<reference evidence="1" key="1">
    <citation type="submission" date="2021-06" db="EMBL/GenBank/DDBJ databases">
        <authorList>
            <person name="Kallberg Y."/>
            <person name="Tangrot J."/>
            <person name="Rosling A."/>
        </authorList>
    </citation>
    <scope>NUCLEOTIDE SEQUENCE</scope>
    <source>
        <strain evidence="1">IL203A</strain>
    </source>
</reference>
<protein>
    <submittedName>
        <fullName evidence="1">3809_t:CDS:1</fullName>
    </submittedName>
</protein>
<comment type="caution">
    <text evidence="1">The sequence shown here is derived from an EMBL/GenBank/DDBJ whole genome shotgun (WGS) entry which is preliminary data.</text>
</comment>
<gene>
    <name evidence="1" type="ORF">DHETER_LOCUS2823</name>
</gene>
<accession>A0ACA9KVT4</accession>
<keyword evidence="2" id="KW-1185">Reference proteome</keyword>
<dbReference type="Proteomes" id="UP000789702">
    <property type="component" value="Unassembled WGS sequence"/>
</dbReference>
<feature type="non-terminal residue" evidence="1">
    <location>
        <position position="1"/>
    </location>
</feature>
<dbReference type="EMBL" id="CAJVPU010002205">
    <property type="protein sequence ID" value="CAG8496887.1"/>
    <property type="molecule type" value="Genomic_DNA"/>
</dbReference>
<name>A0ACA9KVT4_9GLOM</name>
<sequence length="41" mass="4955">QFQKLIYNQYYFVIPTTIRFLHYATPTQAPKTKQNNSEITF</sequence>
<evidence type="ECO:0000313" key="2">
    <source>
        <dbReference type="Proteomes" id="UP000789702"/>
    </source>
</evidence>